<reference evidence="3" key="2">
    <citation type="submission" date="2023-05" db="EMBL/GenBank/DDBJ databases">
        <authorList>
            <consortium name="Lawrence Berkeley National Laboratory"/>
            <person name="Steindorff A."/>
            <person name="Hensen N."/>
            <person name="Bonometti L."/>
            <person name="Westerberg I."/>
            <person name="Brannstrom I.O."/>
            <person name="Guillou S."/>
            <person name="Cros-Aarteil S."/>
            <person name="Calhoun S."/>
            <person name="Haridas S."/>
            <person name="Kuo A."/>
            <person name="Mondo S."/>
            <person name="Pangilinan J."/>
            <person name="Riley R."/>
            <person name="Labutti K."/>
            <person name="Andreopoulos B."/>
            <person name="Lipzen A."/>
            <person name="Chen C."/>
            <person name="Yanf M."/>
            <person name="Daum C."/>
            <person name="Ng V."/>
            <person name="Clum A."/>
            <person name="Ohm R."/>
            <person name="Martin F."/>
            <person name="Silar P."/>
            <person name="Natvig D."/>
            <person name="Lalanne C."/>
            <person name="Gautier V."/>
            <person name="Ament-Velasquez S.L."/>
            <person name="Kruys A."/>
            <person name="Hutchinson M.I."/>
            <person name="Powell A.J."/>
            <person name="Barry K."/>
            <person name="Miller A.N."/>
            <person name="Grigoriev I.V."/>
            <person name="Debuchy R."/>
            <person name="Gladieux P."/>
            <person name="Thoren M.H."/>
            <person name="Johannesson H."/>
        </authorList>
    </citation>
    <scope>NUCLEOTIDE SEQUENCE</scope>
    <source>
        <strain evidence="3">PSN243</strain>
    </source>
</reference>
<gene>
    <name evidence="3" type="ORF">QBC34DRAFT_444408</name>
</gene>
<sequence>MAARRDWESFLEGDGSVPGPSNKTPQVQRVSVPEVDPEWINLDTIRSWITSCDEAWGHQCAKYPGFGTPPAWLIDVENQRLVSSASLPDPFRYCALSYVWGQAKTSKLTMATRDDLCKSGALSSDNPKVVIPLTIRHSIDLVKALGEKYLWVDAFCIVQDDDAHFHAELRNMGAVYDKAYFTVVAATGWDANEGLKGLRGISSRRQLATNFADDLHKYLNPENMIWFSRGWTFQEGLFSRRMLMFCGQTAIWKCIDGALDETGSLLEDEALKQGLAPGSGPFGGVTFLRSMERENPDAGNTEQQPQTESTRVNTPNQNAEKPTKQHTKRRSKVWKKLTSPFSPTKTKQDTFPTPINNPISHNLADFTTYMSEVVTPFNTRNFTQPSDLPRAFDGIAHFLAHNATRDSVFSQGLCWGLPIAHMPHALTWDADWEDLRLRDPQLGFPSWSWFAWEGSVTSARRHAHTRFLGQRYDFSGKNLKFEPMCKWELFDGSVQSVAVLNGADGLETRALERFREVKITGQRSVLRRRGELINQDSGWGQPYYWIEEEDSSAFALVYLYRAKSLNFGPFAPTVKLIGEMVRISEFQAAGRTMVKALWIEPVNKNSEGGSTREMRFYRRGVAILDKHMWIRGVRDSGKPLVSILI</sequence>
<feature type="compositionally biased region" description="Polar residues" evidence="1">
    <location>
        <begin position="339"/>
        <end position="356"/>
    </location>
</feature>
<protein>
    <submittedName>
        <fullName evidence="3">Heterokaryon incompatibility protein-domain-containing protein</fullName>
    </submittedName>
</protein>
<dbReference type="Pfam" id="PF06985">
    <property type="entry name" value="HET"/>
    <property type="match status" value="1"/>
</dbReference>
<dbReference type="AlphaFoldDB" id="A0AAV9FW08"/>
<comment type="caution">
    <text evidence="3">The sequence shown here is derived from an EMBL/GenBank/DDBJ whole genome shotgun (WGS) entry which is preliminary data.</text>
</comment>
<evidence type="ECO:0000256" key="1">
    <source>
        <dbReference type="SAM" id="MobiDB-lite"/>
    </source>
</evidence>
<feature type="region of interest" description="Disordered" evidence="1">
    <location>
        <begin position="294"/>
        <end position="356"/>
    </location>
</feature>
<dbReference type="InterPro" id="IPR010730">
    <property type="entry name" value="HET"/>
</dbReference>
<dbReference type="EMBL" id="MU866031">
    <property type="protein sequence ID" value="KAK4442129.1"/>
    <property type="molecule type" value="Genomic_DNA"/>
</dbReference>
<keyword evidence="4" id="KW-1185">Reference proteome</keyword>
<reference evidence="3" key="1">
    <citation type="journal article" date="2023" name="Mol. Phylogenet. Evol.">
        <title>Genome-scale phylogeny and comparative genomics of the fungal order Sordariales.</title>
        <authorList>
            <person name="Hensen N."/>
            <person name="Bonometti L."/>
            <person name="Westerberg I."/>
            <person name="Brannstrom I.O."/>
            <person name="Guillou S."/>
            <person name="Cros-Aarteil S."/>
            <person name="Calhoun S."/>
            <person name="Haridas S."/>
            <person name="Kuo A."/>
            <person name="Mondo S."/>
            <person name="Pangilinan J."/>
            <person name="Riley R."/>
            <person name="LaButti K."/>
            <person name="Andreopoulos B."/>
            <person name="Lipzen A."/>
            <person name="Chen C."/>
            <person name="Yan M."/>
            <person name="Daum C."/>
            <person name="Ng V."/>
            <person name="Clum A."/>
            <person name="Steindorff A."/>
            <person name="Ohm R.A."/>
            <person name="Martin F."/>
            <person name="Silar P."/>
            <person name="Natvig D.O."/>
            <person name="Lalanne C."/>
            <person name="Gautier V."/>
            <person name="Ament-Velasquez S.L."/>
            <person name="Kruys A."/>
            <person name="Hutchinson M.I."/>
            <person name="Powell A.J."/>
            <person name="Barry K."/>
            <person name="Miller A.N."/>
            <person name="Grigoriev I.V."/>
            <person name="Debuchy R."/>
            <person name="Gladieux P."/>
            <person name="Hiltunen Thoren M."/>
            <person name="Johannesson H."/>
        </authorList>
    </citation>
    <scope>NUCLEOTIDE SEQUENCE</scope>
    <source>
        <strain evidence="3">PSN243</strain>
    </source>
</reference>
<feature type="compositionally biased region" description="Basic residues" evidence="1">
    <location>
        <begin position="324"/>
        <end position="335"/>
    </location>
</feature>
<evidence type="ECO:0000313" key="4">
    <source>
        <dbReference type="Proteomes" id="UP001321760"/>
    </source>
</evidence>
<dbReference type="PANTHER" id="PTHR33112:SF12">
    <property type="entry name" value="HETEROKARYON INCOMPATIBILITY DOMAIN-CONTAINING PROTEIN"/>
    <property type="match status" value="1"/>
</dbReference>
<name>A0AAV9FW08_9PEZI</name>
<dbReference type="PANTHER" id="PTHR33112">
    <property type="entry name" value="DOMAIN PROTEIN, PUTATIVE-RELATED"/>
    <property type="match status" value="1"/>
</dbReference>
<feature type="domain" description="Heterokaryon incompatibility" evidence="2">
    <location>
        <begin position="93"/>
        <end position="235"/>
    </location>
</feature>
<feature type="compositionally biased region" description="Polar residues" evidence="1">
    <location>
        <begin position="298"/>
        <end position="320"/>
    </location>
</feature>
<dbReference type="Proteomes" id="UP001321760">
    <property type="component" value="Unassembled WGS sequence"/>
</dbReference>
<proteinExistence type="predicted"/>
<evidence type="ECO:0000313" key="3">
    <source>
        <dbReference type="EMBL" id="KAK4442129.1"/>
    </source>
</evidence>
<feature type="region of interest" description="Disordered" evidence="1">
    <location>
        <begin position="1"/>
        <end position="27"/>
    </location>
</feature>
<organism evidence="3 4">
    <name type="scientific">Podospora aff. communis PSN243</name>
    <dbReference type="NCBI Taxonomy" id="3040156"/>
    <lineage>
        <taxon>Eukaryota</taxon>
        <taxon>Fungi</taxon>
        <taxon>Dikarya</taxon>
        <taxon>Ascomycota</taxon>
        <taxon>Pezizomycotina</taxon>
        <taxon>Sordariomycetes</taxon>
        <taxon>Sordariomycetidae</taxon>
        <taxon>Sordariales</taxon>
        <taxon>Podosporaceae</taxon>
        <taxon>Podospora</taxon>
    </lineage>
</organism>
<evidence type="ECO:0000259" key="2">
    <source>
        <dbReference type="Pfam" id="PF06985"/>
    </source>
</evidence>
<accession>A0AAV9FW08</accession>